<dbReference type="SFLD" id="SFLDG01129">
    <property type="entry name" value="C1.5:_HAD__Beta-PGM__Phosphata"/>
    <property type="match status" value="1"/>
</dbReference>
<keyword evidence="1 3" id="KW-0378">Hydrolase</keyword>
<proteinExistence type="predicted"/>
<dbReference type="STRING" id="37659.GCA_000703125_00853"/>
<dbReference type="RefSeq" id="WP_169993982.1">
    <property type="nucleotide sequence ID" value="NZ_PTIS01000004.1"/>
</dbReference>
<dbReference type="Gene3D" id="1.10.150.240">
    <property type="entry name" value="Putative phosphatase, domain 2"/>
    <property type="match status" value="1"/>
</dbReference>
<evidence type="ECO:0000313" key="3">
    <source>
        <dbReference type="EMBL" id="PPK48791.1"/>
    </source>
</evidence>
<sequence length="242" mass="28312">MKQTIIFDLDDTLIHCNKYFHKAVDAFCSNMNNWFSKYNIGLLEIKSKQQEIDIERVIREGFADTHFSTSLIDTYCYFSKETGRNKDKKEEQWINEIGESAYEKDLECYPSMIDVLNCLKEQGHNLYLYTAGNPIIQKRKIERVNIGDYFEERIFVTPHKNAQVLEGIIKKERLDKQNTWMIGNSMKSDIMPAVEAGIKAIYIPGLFEWSYDNVVLKDEHLSSFKTVESLKCLKDMFLEEAI</sequence>
<evidence type="ECO:0000313" key="4">
    <source>
        <dbReference type="Proteomes" id="UP000239863"/>
    </source>
</evidence>
<comment type="caution">
    <text evidence="3">The sequence shown here is derived from an EMBL/GenBank/DDBJ whole genome shotgun (WGS) entry which is preliminary data.</text>
</comment>
<keyword evidence="2" id="KW-0460">Magnesium</keyword>
<dbReference type="SUPFAM" id="SSF56784">
    <property type="entry name" value="HAD-like"/>
    <property type="match status" value="1"/>
</dbReference>
<dbReference type="Gene3D" id="3.40.50.1000">
    <property type="entry name" value="HAD superfamily/HAD-like"/>
    <property type="match status" value="1"/>
</dbReference>
<name>A0A2S6FYY9_9CLOT</name>
<dbReference type="InterPro" id="IPR036412">
    <property type="entry name" value="HAD-like_sf"/>
</dbReference>
<organism evidence="3 4">
    <name type="scientific">Clostridium algidicarnis DSM 15099</name>
    <dbReference type="NCBI Taxonomy" id="1121295"/>
    <lineage>
        <taxon>Bacteria</taxon>
        <taxon>Bacillati</taxon>
        <taxon>Bacillota</taxon>
        <taxon>Clostridia</taxon>
        <taxon>Eubacteriales</taxon>
        <taxon>Clostridiaceae</taxon>
        <taxon>Clostridium</taxon>
    </lineage>
</organism>
<dbReference type="PANTHER" id="PTHR46470">
    <property type="entry name" value="N-ACYLNEURAMINATE-9-PHOSPHATASE"/>
    <property type="match status" value="1"/>
</dbReference>
<protein>
    <submittedName>
        <fullName evidence="3">Putative hydrolase of the HAD superfamily</fullName>
    </submittedName>
</protein>
<gene>
    <name evidence="3" type="ORF">BD821_10450</name>
</gene>
<evidence type="ECO:0000256" key="1">
    <source>
        <dbReference type="ARBA" id="ARBA00022801"/>
    </source>
</evidence>
<evidence type="ECO:0000256" key="2">
    <source>
        <dbReference type="ARBA" id="ARBA00022842"/>
    </source>
</evidence>
<dbReference type="Pfam" id="PF00702">
    <property type="entry name" value="Hydrolase"/>
    <property type="match status" value="1"/>
</dbReference>
<dbReference type="GO" id="GO:0016787">
    <property type="term" value="F:hydrolase activity"/>
    <property type="evidence" value="ECO:0007669"/>
    <property type="project" value="UniProtKB-KW"/>
</dbReference>
<dbReference type="AlphaFoldDB" id="A0A2S6FYY9"/>
<dbReference type="Proteomes" id="UP000239863">
    <property type="component" value="Unassembled WGS sequence"/>
</dbReference>
<accession>A0A2S6FYY9</accession>
<dbReference type="InterPro" id="IPR051400">
    <property type="entry name" value="HAD-like_hydrolase"/>
</dbReference>
<dbReference type="InterPro" id="IPR023214">
    <property type="entry name" value="HAD_sf"/>
</dbReference>
<dbReference type="SFLD" id="SFLDS00003">
    <property type="entry name" value="Haloacid_Dehalogenase"/>
    <property type="match status" value="1"/>
</dbReference>
<dbReference type="InterPro" id="IPR023198">
    <property type="entry name" value="PGP-like_dom2"/>
</dbReference>
<dbReference type="EMBL" id="PTIS01000004">
    <property type="protein sequence ID" value="PPK48791.1"/>
    <property type="molecule type" value="Genomic_DNA"/>
</dbReference>
<reference evidence="3 4" key="1">
    <citation type="submission" date="2018-02" db="EMBL/GenBank/DDBJ databases">
        <title>Genomic Encyclopedia of Archaeal and Bacterial Type Strains, Phase II (KMG-II): from individual species to whole genera.</title>
        <authorList>
            <person name="Goeker M."/>
        </authorList>
    </citation>
    <scope>NUCLEOTIDE SEQUENCE [LARGE SCALE GENOMIC DNA]</scope>
    <source>
        <strain evidence="3 4">DSM 15099</strain>
    </source>
</reference>